<dbReference type="EMBL" id="CP022098">
    <property type="protein sequence ID" value="ATB34708.1"/>
    <property type="molecule type" value="Genomic_DNA"/>
</dbReference>
<gene>
    <name evidence="1" type="ORF">CYFUS_000115</name>
</gene>
<evidence type="ECO:0000313" key="2">
    <source>
        <dbReference type="Proteomes" id="UP000217257"/>
    </source>
</evidence>
<reference evidence="1 2" key="1">
    <citation type="submission" date="2017-06" db="EMBL/GenBank/DDBJ databases">
        <title>Sequencing and comparative analysis of myxobacterial genomes.</title>
        <authorList>
            <person name="Rupp O."/>
            <person name="Goesmann A."/>
            <person name="Sogaard-Andersen L."/>
        </authorList>
    </citation>
    <scope>NUCLEOTIDE SEQUENCE [LARGE SCALE GENOMIC DNA]</scope>
    <source>
        <strain evidence="1 2">DSM 52655</strain>
    </source>
</reference>
<protein>
    <submittedName>
        <fullName evidence="1">Uncharacterized protein</fullName>
    </submittedName>
</protein>
<name>A0A250ITW1_9BACT</name>
<dbReference type="Proteomes" id="UP000217257">
    <property type="component" value="Chromosome"/>
</dbReference>
<dbReference type="KEGG" id="cfus:CYFUS_000115"/>
<dbReference type="AlphaFoldDB" id="A0A250ITW1"/>
<sequence>MEEVEQFEAVLRELGELMIDLGDLASSVVLIGGQVLALESRRRGHSGVIAVEIETGEEVTRGFTFEPDLLFDLDGTEFMAGRLPEILKERGYERARQFRWSKKLRGSWVQLDLFAPEEVEPDDLPTAMTPLPDARLVLRRAQPITLNIQGTPLRISIPDAVGFLAMKTRAKLQLRPEGNKDSFDIFAYVKLVGADAVLDALNQATPEGGEIRRNLLALFYDRSSPGVQDVLSYADTLEPEQRELLAQSVVDLFAAF</sequence>
<proteinExistence type="predicted"/>
<organism evidence="1 2">
    <name type="scientific">Cystobacter fuscus</name>
    <dbReference type="NCBI Taxonomy" id="43"/>
    <lineage>
        <taxon>Bacteria</taxon>
        <taxon>Pseudomonadati</taxon>
        <taxon>Myxococcota</taxon>
        <taxon>Myxococcia</taxon>
        <taxon>Myxococcales</taxon>
        <taxon>Cystobacterineae</taxon>
        <taxon>Archangiaceae</taxon>
        <taxon>Cystobacter</taxon>
    </lineage>
</organism>
<accession>A0A250ITW1</accession>
<dbReference type="RefSeq" id="WP_095983423.1">
    <property type="nucleotide sequence ID" value="NZ_CP022098.1"/>
</dbReference>
<evidence type="ECO:0000313" key="1">
    <source>
        <dbReference type="EMBL" id="ATB34708.1"/>
    </source>
</evidence>